<evidence type="ECO:0000256" key="5">
    <source>
        <dbReference type="ARBA" id="ARBA00022801"/>
    </source>
</evidence>
<dbReference type="Gene3D" id="3.20.20.150">
    <property type="entry name" value="Divalent-metal-dependent TIM barrel enzymes"/>
    <property type="match status" value="1"/>
</dbReference>
<dbReference type="SUPFAM" id="SSF51658">
    <property type="entry name" value="Xylose isomerase-like"/>
    <property type="match status" value="1"/>
</dbReference>
<evidence type="ECO:0000313" key="8">
    <source>
        <dbReference type="Proteomes" id="UP000240935"/>
    </source>
</evidence>
<accession>A0A140E124</accession>
<proteinExistence type="predicted"/>
<dbReference type="GO" id="GO:0016787">
    <property type="term" value="F:hydrolase activity"/>
    <property type="evidence" value="ECO:0007669"/>
    <property type="project" value="UniProtKB-KW"/>
</dbReference>
<dbReference type="NCBIfam" id="TIGR00629">
    <property type="entry name" value="uvde"/>
    <property type="match status" value="1"/>
</dbReference>
<protein>
    <submittedName>
        <fullName evidence="7">UV-damage endonuclease</fullName>
    </submittedName>
</protein>
<evidence type="ECO:0000313" key="7">
    <source>
        <dbReference type="EMBL" id="AMK61999.1"/>
    </source>
</evidence>
<keyword evidence="5" id="KW-0378">Hydrolase</keyword>
<dbReference type="InterPro" id="IPR004601">
    <property type="entry name" value="UvdE"/>
</dbReference>
<dbReference type="GO" id="GO:0004519">
    <property type="term" value="F:endonuclease activity"/>
    <property type="evidence" value="ECO:0007669"/>
    <property type="project" value="UniProtKB-KW"/>
</dbReference>
<evidence type="ECO:0000256" key="3">
    <source>
        <dbReference type="ARBA" id="ARBA00022763"/>
    </source>
</evidence>
<dbReference type="InterPro" id="IPR036237">
    <property type="entry name" value="Xyl_isomerase-like_sf"/>
</dbReference>
<organism evidence="7 8">
    <name type="scientific">Samba virus</name>
    <dbReference type="NCBI Taxonomy" id="1461100"/>
    <lineage>
        <taxon>Viruses</taxon>
        <taxon>Varidnaviria</taxon>
        <taxon>Bamfordvirae</taxon>
        <taxon>Nucleocytoviricota</taxon>
        <taxon>Megaviricetes</taxon>
        <taxon>Imitervirales</taxon>
        <taxon>Mimiviridae</taxon>
        <taxon>Megamimivirinae</taxon>
        <taxon>Mimivirus</taxon>
        <taxon>Mimivirus bradfordmassiliense</taxon>
    </lineage>
</organism>
<evidence type="ECO:0000256" key="2">
    <source>
        <dbReference type="ARBA" id="ARBA00022759"/>
    </source>
</evidence>
<dbReference type="PANTHER" id="PTHR31290">
    <property type="entry name" value="UV-DAMAGE ENDONUCLEASE"/>
    <property type="match status" value="1"/>
</dbReference>
<dbReference type="Pfam" id="PF03851">
    <property type="entry name" value="UvdE"/>
    <property type="match status" value="1"/>
</dbReference>
<keyword evidence="6" id="KW-0234">DNA repair</keyword>
<evidence type="ECO:0000256" key="6">
    <source>
        <dbReference type="ARBA" id="ARBA00023204"/>
    </source>
</evidence>
<reference evidence="7 8" key="1">
    <citation type="journal article" date="2014" name="Virol. J.">
        <title>Samba virus: a novel mimivirus from a giant rain forest, the Brazilian Amazon.</title>
        <authorList>
            <person name="Campos R.K."/>
            <person name="Boratto P.V."/>
            <person name="Assis F.L."/>
            <person name="Aguiar E.R."/>
            <person name="Silva L.C."/>
            <person name="Albarnaz J.D."/>
            <person name="Dornas F.P."/>
            <person name="Trindade G.S."/>
            <person name="Ferreira P.P."/>
            <person name="Marques J.T."/>
            <person name="Robert C."/>
            <person name="Raoult D."/>
            <person name="Kroon E.G."/>
            <person name="La Scola B."/>
            <person name="Abrahao J.S."/>
        </authorList>
    </citation>
    <scope>NUCLEOTIDE SEQUENCE [LARGE SCALE GENOMIC DNA]</scope>
</reference>
<name>A0A140E124_MIMIV</name>
<dbReference type="SMR" id="A0A140E124"/>
<evidence type="ECO:0000256" key="1">
    <source>
        <dbReference type="ARBA" id="ARBA00022722"/>
    </source>
</evidence>
<evidence type="ECO:0000256" key="4">
    <source>
        <dbReference type="ARBA" id="ARBA00022769"/>
    </source>
</evidence>
<dbReference type="EMBL" id="KF959826">
    <property type="protein sequence ID" value="AMK61999.1"/>
    <property type="molecule type" value="Genomic_DNA"/>
</dbReference>
<dbReference type="GO" id="GO:0009411">
    <property type="term" value="P:response to UV"/>
    <property type="evidence" value="ECO:0007669"/>
    <property type="project" value="InterPro"/>
</dbReference>
<keyword evidence="3" id="KW-0227">DNA damage</keyword>
<keyword evidence="4" id="KW-0228">DNA excision</keyword>
<dbReference type="GO" id="GO:0006289">
    <property type="term" value="P:nucleotide-excision repair"/>
    <property type="evidence" value="ECO:0007669"/>
    <property type="project" value="InterPro"/>
</dbReference>
<dbReference type="PANTHER" id="PTHR31290:SF5">
    <property type="entry name" value="UV-DAMAGE ENDONUCLEASE"/>
    <property type="match status" value="1"/>
</dbReference>
<keyword evidence="1" id="KW-0540">Nuclease</keyword>
<sequence length="330" mass="38547">MNQNLIRLGYACLNSDLRNYDIFTSRKPILKTVKSQGFDYVKETIIRNLRDLFTIIIYNESHGIRFFRISSSIFPHLGNPLLPDSDYDLSFAKNLIKEIGSYAKINGHRLTMHPGQFVQLGSNNEEVVRRSFVELQNHATLLEMLGYSSLDSSVLIVHGGGTFGDKETTLERWKSNFRKLPENIRQLICLENDENSYGILDLLPVCEELNVPFCLDIFHNRVSKNRIPLTKKLMKRIINTWKRRNMTPKMHFSNQEPGLRRGAHSKTINELPEYLFRIPDMFQTSLDIILEVKDKEKSVLKMYFKYFDIETNIDGRNNFILKKDYSLKKN</sequence>
<dbReference type="Proteomes" id="UP000240935">
    <property type="component" value="Segment"/>
</dbReference>
<keyword evidence="2 7" id="KW-0255">Endonuclease</keyword>